<keyword evidence="2" id="KW-1185">Reference proteome</keyword>
<dbReference type="RefSeq" id="WP_169411215.1">
    <property type="nucleotide sequence ID" value="NZ_JAAXKZ010000015.1"/>
</dbReference>
<evidence type="ECO:0000313" key="1">
    <source>
        <dbReference type="EMBL" id="NMH91305.1"/>
    </source>
</evidence>
<comment type="caution">
    <text evidence="1">The sequence shown here is derived from an EMBL/GenBank/DDBJ whole genome shotgun (WGS) entry which is preliminary data.</text>
</comment>
<gene>
    <name evidence="1" type="ORF">HF519_06820</name>
</gene>
<protein>
    <submittedName>
        <fullName evidence="1">Uncharacterized protein</fullName>
    </submittedName>
</protein>
<dbReference type="Proteomes" id="UP000586918">
    <property type="component" value="Unassembled WGS sequence"/>
</dbReference>
<dbReference type="AlphaFoldDB" id="A0A848DFG0"/>
<organism evidence="1 2">
    <name type="scientific">Pseudonocardia bannensis</name>
    <dbReference type="NCBI Taxonomy" id="630973"/>
    <lineage>
        <taxon>Bacteria</taxon>
        <taxon>Bacillati</taxon>
        <taxon>Actinomycetota</taxon>
        <taxon>Actinomycetes</taxon>
        <taxon>Pseudonocardiales</taxon>
        <taxon>Pseudonocardiaceae</taxon>
        <taxon>Pseudonocardia</taxon>
    </lineage>
</organism>
<accession>A0A848DFG0</accession>
<proteinExistence type="predicted"/>
<reference evidence="1 2" key="1">
    <citation type="submission" date="2020-04" db="EMBL/GenBank/DDBJ databases">
        <authorList>
            <person name="Klaysubun C."/>
            <person name="Duangmal K."/>
            <person name="Lipun K."/>
        </authorList>
    </citation>
    <scope>NUCLEOTIDE SEQUENCE [LARGE SCALE GENOMIC DNA]</scope>
    <source>
        <strain evidence="1 2">DSM 45300</strain>
    </source>
</reference>
<evidence type="ECO:0000313" key="2">
    <source>
        <dbReference type="Proteomes" id="UP000586918"/>
    </source>
</evidence>
<name>A0A848DFG0_9PSEU</name>
<sequence length="54" mass="5918">MYPGPVGQLVARELNSYLELGWLLPHDGLVERNIREVLERPVPDRPAGAASPPA</sequence>
<dbReference type="EMBL" id="JAAXKZ010000015">
    <property type="protein sequence ID" value="NMH91305.1"/>
    <property type="molecule type" value="Genomic_DNA"/>
</dbReference>